<feature type="region of interest" description="Disordered" evidence="7">
    <location>
        <begin position="1224"/>
        <end position="1243"/>
    </location>
</feature>
<keyword evidence="5" id="KW-0732">Signal</keyword>
<evidence type="ECO:0000256" key="2">
    <source>
        <dbReference type="ARBA" id="ARBA00007257"/>
    </source>
</evidence>
<feature type="domain" description="Fibrinogen-binding" evidence="9">
    <location>
        <begin position="587"/>
        <end position="714"/>
    </location>
</feature>
<keyword evidence="6" id="KW-0572">Peptidoglycan-anchor</keyword>
<keyword evidence="4" id="KW-0964">Secreted</keyword>
<dbReference type="GO" id="GO:0007155">
    <property type="term" value="P:cell adhesion"/>
    <property type="evidence" value="ECO:0007669"/>
    <property type="project" value="InterPro"/>
</dbReference>
<evidence type="ECO:0008006" key="14">
    <source>
        <dbReference type="Google" id="ProtNLM"/>
    </source>
</evidence>
<reference evidence="12 13" key="1">
    <citation type="submission" date="2019-08" db="EMBL/GenBank/DDBJ databases">
        <title>In-depth cultivation of the pig gut microbiome towards novel bacterial diversity and tailored functional studies.</title>
        <authorList>
            <person name="Wylensek D."/>
            <person name="Hitch T.C.A."/>
            <person name="Clavel T."/>
        </authorList>
    </citation>
    <scope>NUCLEOTIDE SEQUENCE [LARGE SCALE GENOMIC DNA]</scope>
    <source>
        <strain evidence="12 13">WCA-380-WT-2B</strain>
    </source>
</reference>
<dbReference type="EMBL" id="VULQ01000003">
    <property type="protein sequence ID" value="MSS77548.1"/>
    <property type="molecule type" value="Genomic_DNA"/>
</dbReference>
<protein>
    <recommendedName>
        <fullName evidence="14">Cna protein B-type domain protein</fullName>
    </recommendedName>
</protein>
<feature type="domain" description="SDR-like Ig" evidence="11">
    <location>
        <begin position="893"/>
        <end position="993"/>
    </location>
</feature>
<dbReference type="Gene3D" id="2.60.40.10">
    <property type="entry name" value="Immunoglobulins"/>
    <property type="match status" value="4"/>
</dbReference>
<evidence type="ECO:0000256" key="7">
    <source>
        <dbReference type="SAM" id="MobiDB-lite"/>
    </source>
</evidence>
<dbReference type="RefSeq" id="WP_154539783.1">
    <property type="nucleotide sequence ID" value="NZ_VULQ01000003.1"/>
</dbReference>
<feature type="compositionally biased region" description="Basic and acidic residues" evidence="7">
    <location>
        <begin position="255"/>
        <end position="284"/>
    </location>
</feature>
<organism evidence="12 13">
    <name type="scientific">Anaerococcus porci</name>
    <dbReference type="NCBI Taxonomy" id="2652269"/>
    <lineage>
        <taxon>Bacteria</taxon>
        <taxon>Bacillati</taxon>
        <taxon>Bacillota</taxon>
        <taxon>Tissierellia</taxon>
        <taxon>Tissierellales</taxon>
        <taxon>Peptoniphilaceae</taxon>
        <taxon>Anaerococcus</taxon>
    </lineage>
</organism>
<dbReference type="InterPro" id="IPR011252">
    <property type="entry name" value="Fibrogen-bd_dom1"/>
</dbReference>
<keyword evidence="8" id="KW-1133">Transmembrane helix</keyword>
<evidence type="ECO:0000259" key="9">
    <source>
        <dbReference type="Pfam" id="PF10425"/>
    </source>
</evidence>
<feature type="domain" description="SpaA-like prealbumin fold" evidence="10">
    <location>
        <begin position="333"/>
        <end position="411"/>
    </location>
</feature>
<feature type="domain" description="SDR-like Ig" evidence="11">
    <location>
        <begin position="453"/>
        <end position="556"/>
    </location>
</feature>
<feature type="compositionally biased region" description="Polar residues" evidence="7">
    <location>
        <begin position="303"/>
        <end position="312"/>
    </location>
</feature>
<comment type="similarity">
    <text evidence="2">Belongs to the serine-aspartate repeat-containing protein (SDr) family.</text>
</comment>
<feature type="domain" description="SpaA-like prealbumin fold" evidence="10">
    <location>
        <begin position="779"/>
        <end position="854"/>
    </location>
</feature>
<keyword evidence="3" id="KW-0134">Cell wall</keyword>
<dbReference type="SUPFAM" id="SSF49478">
    <property type="entry name" value="Cna protein B-type domain"/>
    <property type="match status" value="2"/>
</dbReference>
<evidence type="ECO:0000256" key="1">
    <source>
        <dbReference type="ARBA" id="ARBA00004168"/>
    </source>
</evidence>
<dbReference type="Gene3D" id="2.60.40.1280">
    <property type="match status" value="2"/>
</dbReference>
<dbReference type="Pfam" id="PF10425">
    <property type="entry name" value="SdrG_C_C"/>
    <property type="match status" value="1"/>
</dbReference>
<dbReference type="InterPro" id="IPR041033">
    <property type="entry name" value="SpaA_PFL_dom_1"/>
</dbReference>
<accession>A0A6N7VDM1</accession>
<evidence type="ECO:0000256" key="6">
    <source>
        <dbReference type="ARBA" id="ARBA00023088"/>
    </source>
</evidence>
<dbReference type="InterPro" id="IPR011266">
    <property type="entry name" value="Adhesin_Fg-bd_dom_2"/>
</dbReference>
<dbReference type="PANTHER" id="PTHR36108">
    <property type="entry name" value="COLOSSIN-B-RELATED"/>
    <property type="match status" value="1"/>
</dbReference>
<dbReference type="Pfam" id="PF17961">
    <property type="entry name" value="Big_8"/>
    <property type="match status" value="2"/>
</dbReference>
<dbReference type="Pfam" id="PF17802">
    <property type="entry name" value="SpaA"/>
    <property type="match status" value="4"/>
</dbReference>
<evidence type="ECO:0000256" key="4">
    <source>
        <dbReference type="ARBA" id="ARBA00022525"/>
    </source>
</evidence>
<evidence type="ECO:0000256" key="8">
    <source>
        <dbReference type="SAM" id="Phobius"/>
    </source>
</evidence>
<gene>
    <name evidence="12" type="ORF">FYJ26_03850</name>
</gene>
<evidence type="ECO:0000259" key="11">
    <source>
        <dbReference type="Pfam" id="PF17961"/>
    </source>
</evidence>
<dbReference type="InterPro" id="IPR013783">
    <property type="entry name" value="Ig-like_fold"/>
</dbReference>
<proteinExistence type="inferred from homology"/>
<dbReference type="InterPro" id="IPR041171">
    <property type="entry name" value="SDR_Ig"/>
</dbReference>
<evidence type="ECO:0000256" key="5">
    <source>
        <dbReference type="ARBA" id="ARBA00022729"/>
    </source>
</evidence>
<keyword evidence="13" id="KW-1185">Reference proteome</keyword>
<feature type="region of interest" description="Disordered" evidence="7">
    <location>
        <begin position="255"/>
        <end position="312"/>
    </location>
</feature>
<evidence type="ECO:0000313" key="12">
    <source>
        <dbReference type="EMBL" id="MSS77548.1"/>
    </source>
</evidence>
<feature type="domain" description="SpaA-like prealbumin fold" evidence="10">
    <location>
        <begin position="1236"/>
        <end position="1314"/>
    </location>
</feature>
<sequence>MSKSIKKSISFLLAFFIIIQTIKPDFTASADKIDVNTIKLDDSLKKDDLTYLSIEKAQQLYDLSNKESDNNKFNIGLGIDKNTREFRLIVRDELKLYEDGYFENESQAQEEYNRVKENLNSQGLDISISVIKDENGYRIVNDSAYEEIVDGKEEKPYGPYYSYIDFKVLDDFDFSKNGYSQYEKDKNKLAFNLEFERYESLDPSFNLFQMGEDASINIKNDGQIFATISDNKLYIYDTNSLKNDYDKLKQYQLEKENKEESKTEVVKEDNNSSNETKENTDKENSTSTPSKEVIKFENDSDTDSSLNRTSSNPYVKKRAKRSLFSLYSNENYKFEIYKYDEEDNRPLEGAEFELQSTDGNFKNIYSSDSNGKVFIDNLKSGIYSLIEKTAPLGYQKISKKWTVFVNSQGKVFINELGELAEEPQIQYRSNLTDNIRMLNSSEIKSTNPVNTSNDTNKFTIDLDLQLNTSAKEGDYFTLDVSDTLHYNMIQPDKLNYPNILTSDGVILAYPVINPSFDIERGTNKKISYVFTNAIEGLQSVDMKLHLEHSVNVNVAYYNKDYDFYVSIGDQRLSKRVYAKHTNVSVGKNNISNIKAAYEYVNDQNGRYVQLAYINPLSRNISGQAQIQVYPASPNSQYINTANLSDEKTTIKLYKFVGNYLPDAVIMDHSQFEEVNPSSYTVRYDYSFATPTAIIDIKNNIGTSTYLLRVESELDLDVQNPDRKPQGPIQTIVFSKGGDATSPKDVIGKTNAILVQGSSASGSGDYEKPILKVPNKKQIGEFKIIKKDKKDNFLAGVRFQLMDEKGNIKREEKTGENGEIIFKNLAYGRYWLKEIQSLPGYIVDKKPIPINIGTEFSTKIEEGYAPKDVSDLFILDKSESSMTSTENDENVVKPNMGEGISINLYYKLDKGTKINPGDTFTLKYSDNVDIDGIGYLGDDQLDIYSQAGKLASAKINEDRKSITFTFTDYVKYYSVDYISINTHMYIDRLKIKNDTSNVGISASIANQVFSDYINVSYESGYDPSVKVKNYMTKLNISNKEFTSVIYVNWQKENTFNKTLYFYSEDADIDITSVRKYRVNNINALPDSYGIDFDNLANDRNFTYLNNKFYNGASPGGVKFIKMILGDQNDYNDYQSNETYLIEVKGKVTSENAKQLKTTVEYNRFSNKRYYYNNYNYYAYYDPKDEIIDQSYTYSIFHESSAEGGGIVSLELENNVNKIVFTKVSDTQKTSDEENPQNQPTNNALEGVSFELRKDGEVLSDSKRVSDKNGNFSYEKLASGSYELWETESLDGYSLPKEAVSSFDVDSEGNIINIKDNTTVIVNKKLKANILFEKVDSDNIENKLKGAEFILEKQDENSKFHPINENGDFVEKQEDAYKVESDSSGRFGFRELDDGIYRIKEVKAKFGYKLPEDAYLYEFKVEKAKIYPIDLKENKVSEKALVNDDNNPIIIKNNREEYPFTGGKGTILFSIVGLIVMLFAVSSYTIRKKPIK</sequence>
<feature type="transmembrane region" description="Helical" evidence="8">
    <location>
        <begin position="1465"/>
        <end position="1484"/>
    </location>
</feature>
<dbReference type="Gene3D" id="2.60.40.1290">
    <property type="match status" value="2"/>
</dbReference>
<dbReference type="PANTHER" id="PTHR36108:SF13">
    <property type="entry name" value="COLOSSIN-B-RELATED"/>
    <property type="match status" value="1"/>
</dbReference>
<comment type="caution">
    <text evidence="12">The sequence shown here is derived from an EMBL/GenBank/DDBJ whole genome shotgun (WGS) entry which is preliminary data.</text>
</comment>
<keyword evidence="8" id="KW-0472">Membrane</keyword>
<evidence type="ECO:0000256" key="3">
    <source>
        <dbReference type="ARBA" id="ARBA00022512"/>
    </source>
</evidence>
<dbReference type="SUPFAM" id="SSF49401">
    <property type="entry name" value="Bacterial adhesins"/>
    <property type="match status" value="3"/>
</dbReference>
<name>A0A6N7VDM1_9FIRM</name>
<evidence type="ECO:0000313" key="13">
    <source>
        <dbReference type="Proteomes" id="UP000441925"/>
    </source>
</evidence>
<dbReference type="InterPro" id="IPR008966">
    <property type="entry name" value="Adhesion_dom_sf"/>
</dbReference>
<keyword evidence="8" id="KW-0812">Transmembrane</keyword>
<dbReference type="Proteomes" id="UP000441925">
    <property type="component" value="Unassembled WGS sequence"/>
</dbReference>
<feature type="domain" description="SpaA-like prealbumin fold" evidence="10">
    <location>
        <begin position="1327"/>
        <end position="1431"/>
    </location>
</feature>
<evidence type="ECO:0000259" key="10">
    <source>
        <dbReference type="Pfam" id="PF17802"/>
    </source>
</evidence>
<comment type="subcellular location">
    <subcellularLocation>
        <location evidence="1">Secreted</location>
        <location evidence="1">Cell wall</location>
        <topology evidence="1">Peptidoglycan-anchor</topology>
    </subcellularLocation>
</comment>